<feature type="compositionally biased region" description="Low complexity" evidence="1">
    <location>
        <begin position="26"/>
        <end position="36"/>
    </location>
</feature>
<feature type="region of interest" description="Disordered" evidence="1">
    <location>
        <begin position="1"/>
        <end position="57"/>
    </location>
</feature>
<accession>A0A9N8DL85</accession>
<name>A0A9N8DL85_9STRA</name>
<feature type="transmembrane region" description="Helical" evidence="2">
    <location>
        <begin position="278"/>
        <end position="299"/>
    </location>
</feature>
<reference evidence="3" key="1">
    <citation type="submission" date="2020-06" db="EMBL/GenBank/DDBJ databases">
        <authorList>
            <consortium name="Plant Systems Biology data submission"/>
        </authorList>
    </citation>
    <scope>NUCLEOTIDE SEQUENCE</scope>
    <source>
        <strain evidence="3">D6</strain>
    </source>
</reference>
<keyword evidence="4" id="KW-1185">Reference proteome</keyword>
<keyword evidence="2" id="KW-0812">Transmembrane</keyword>
<feature type="transmembrane region" description="Helical" evidence="2">
    <location>
        <begin position="206"/>
        <end position="226"/>
    </location>
</feature>
<evidence type="ECO:0000256" key="2">
    <source>
        <dbReference type="SAM" id="Phobius"/>
    </source>
</evidence>
<sequence length="457" mass="51791">MAPKMTTVEESHDATLKVEEHPLNTASEESSASDSSLPDCPTNADSAKGNEPSEVIGDDGVKKRLSLEDRSRIPGSFWVSIILIGLLEGCSGMYTMDTVYSWWDSITTSLRTVKNLLEYERDLMWSAATGEFREPDEYLRAALVTIVSGSILWVLIGKPMSAGLWTGQRSTRHKMHRYMGLCFLIQYSLAWVEFITNYEGAGEFSFVPHTVALNGVIQGYSAYFSFRVLPNLKDAGYYSDKGVMSRDFLHENICFNVFCVFGAVYNNNALREVLQSNIGGRIAEFTMVFYPFVLIRPWFPTTRLKDAGSREKTRSANLERFYQIGTTMIKIFYLWAKYFLGFHLNFMLFLGLIKPENMRFMQGLHLLNTGTVAIAMFLHTLRFKKILPAKFTFSFYIAQVYATFCALPYAIDTFMSHPKLAALSFSGLLCNMTRSRAIHSSWCVVAMLLVACTDIDW</sequence>
<comment type="caution">
    <text evidence="3">The sequence shown here is derived from an EMBL/GenBank/DDBJ whole genome shotgun (WGS) entry which is preliminary data.</text>
</comment>
<feature type="transmembrane region" description="Helical" evidence="2">
    <location>
        <begin position="393"/>
        <end position="411"/>
    </location>
</feature>
<dbReference type="EMBL" id="CAICTM010000184">
    <property type="protein sequence ID" value="CAB9504090.1"/>
    <property type="molecule type" value="Genomic_DNA"/>
</dbReference>
<dbReference type="Proteomes" id="UP001153069">
    <property type="component" value="Unassembled WGS sequence"/>
</dbReference>
<feature type="compositionally biased region" description="Basic and acidic residues" evidence="1">
    <location>
        <begin position="7"/>
        <end position="22"/>
    </location>
</feature>
<feature type="transmembrane region" description="Helical" evidence="2">
    <location>
        <begin position="360"/>
        <end position="381"/>
    </location>
</feature>
<evidence type="ECO:0000256" key="1">
    <source>
        <dbReference type="SAM" id="MobiDB-lite"/>
    </source>
</evidence>
<protein>
    <submittedName>
        <fullName evidence="3">Uncharacterized protein</fullName>
    </submittedName>
</protein>
<evidence type="ECO:0000313" key="3">
    <source>
        <dbReference type="EMBL" id="CAB9504090.1"/>
    </source>
</evidence>
<keyword evidence="2" id="KW-0472">Membrane</keyword>
<organism evidence="3 4">
    <name type="scientific">Seminavis robusta</name>
    <dbReference type="NCBI Taxonomy" id="568900"/>
    <lineage>
        <taxon>Eukaryota</taxon>
        <taxon>Sar</taxon>
        <taxon>Stramenopiles</taxon>
        <taxon>Ochrophyta</taxon>
        <taxon>Bacillariophyta</taxon>
        <taxon>Bacillariophyceae</taxon>
        <taxon>Bacillariophycidae</taxon>
        <taxon>Naviculales</taxon>
        <taxon>Naviculaceae</taxon>
        <taxon>Seminavis</taxon>
    </lineage>
</organism>
<feature type="transmembrane region" description="Helical" evidence="2">
    <location>
        <begin position="178"/>
        <end position="194"/>
    </location>
</feature>
<evidence type="ECO:0000313" key="4">
    <source>
        <dbReference type="Proteomes" id="UP001153069"/>
    </source>
</evidence>
<proteinExistence type="predicted"/>
<feature type="transmembrane region" description="Helical" evidence="2">
    <location>
        <begin position="73"/>
        <end position="94"/>
    </location>
</feature>
<keyword evidence="2" id="KW-1133">Transmembrane helix</keyword>
<dbReference type="OrthoDB" id="2156279at2759"/>
<feature type="transmembrane region" description="Helical" evidence="2">
    <location>
        <begin position="138"/>
        <end position="157"/>
    </location>
</feature>
<dbReference type="AlphaFoldDB" id="A0A9N8DL85"/>
<feature type="transmembrane region" description="Helical" evidence="2">
    <location>
        <begin position="247"/>
        <end position="266"/>
    </location>
</feature>
<gene>
    <name evidence="3" type="ORF">SEMRO_185_G080370.1</name>
</gene>